<dbReference type="Proteomes" id="UP000199308">
    <property type="component" value="Unassembled WGS sequence"/>
</dbReference>
<organism evidence="1 2">
    <name type="scientific">Thalassotalea agarivorans</name>
    <name type="common">Thalassomonas agarivorans</name>
    <dbReference type="NCBI Taxonomy" id="349064"/>
    <lineage>
        <taxon>Bacteria</taxon>
        <taxon>Pseudomonadati</taxon>
        <taxon>Pseudomonadota</taxon>
        <taxon>Gammaproteobacteria</taxon>
        <taxon>Alteromonadales</taxon>
        <taxon>Colwelliaceae</taxon>
        <taxon>Thalassotalea</taxon>
    </lineage>
</organism>
<evidence type="ECO:0000313" key="2">
    <source>
        <dbReference type="Proteomes" id="UP000199308"/>
    </source>
</evidence>
<reference evidence="1 2" key="1">
    <citation type="submission" date="2016-10" db="EMBL/GenBank/DDBJ databases">
        <authorList>
            <person name="de Groot N.N."/>
        </authorList>
    </citation>
    <scope>NUCLEOTIDE SEQUENCE [LARGE SCALE GENOMIC DNA]</scope>
    <source>
        <strain evidence="1 2">DSM 19706</strain>
    </source>
</reference>
<proteinExistence type="predicted"/>
<dbReference type="EMBL" id="FOHK01000001">
    <property type="protein sequence ID" value="SES64618.1"/>
    <property type="molecule type" value="Genomic_DNA"/>
</dbReference>
<protein>
    <submittedName>
        <fullName evidence="1">Uncharacterized protein</fullName>
    </submittedName>
</protein>
<dbReference type="AlphaFoldDB" id="A0A1H9Y6V4"/>
<evidence type="ECO:0000313" key="1">
    <source>
        <dbReference type="EMBL" id="SES64618.1"/>
    </source>
</evidence>
<accession>A0A1H9Y6V4</accession>
<sequence length="107" mass="11654">MKKVLPVIIVLIIVAVFAVPKLMSYIDSQKEVDGAVYFALADELSDHYKNKQLKALINDAFADKKITNAEKDAIVALLLDHYGLYTEPPHDGDQVAGKAALEAALAD</sequence>
<dbReference type="RefSeq" id="WP_093326753.1">
    <property type="nucleotide sequence ID" value="NZ_AP027363.1"/>
</dbReference>
<gene>
    <name evidence="1" type="ORF">SAMN05660429_00103</name>
</gene>
<keyword evidence="2" id="KW-1185">Reference proteome</keyword>
<name>A0A1H9Y6V4_THASX</name>